<dbReference type="InterPro" id="IPR036047">
    <property type="entry name" value="F-box-like_dom_sf"/>
</dbReference>
<dbReference type="Proteomes" id="UP000228380">
    <property type="component" value="Chromosome 2"/>
</dbReference>
<accession>A0A8B7BZ82</accession>
<reference evidence="3" key="1">
    <citation type="journal article" date="2019" name="Nat. Commun.">
        <title>Genome-wide association mapping of date palm fruit traits.</title>
        <authorList>
            <person name="Hazzouri K.M."/>
            <person name="Gros-Balthazard M."/>
            <person name="Flowers J.M."/>
            <person name="Copetti D."/>
            <person name="Lemansour A."/>
            <person name="Lebrun M."/>
            <person name="Masmoudi K."/>
            <person name="Ferrand S."/>
            <person name="Dhar M.I."/>
            <person name="Fresquez Z.A."/>
            <person name="Rosas U."/>
            <person name="Zhang J."/>
            <person name="Talag J."/>
            <person name="Lee S."/>
            <person name="Kudrna D."/>
            <person name="Powell R.F."/>
            <person name="Leitch I.J."/>
            <person name="Krueger R.R."/>
            <person name="Wing R.A."/>
            <person name="Amiri K.M.A."/>
            <person name="Purugganan M.D."/>
        </authorList>
    </citation>
    <scope>NUCLEOTIDE SEQUENCE [LARGE SCALE GENOMIC DNA]</scope>
    <source>
        <strain evidence="3">cv. Khalas</strain>
    </source>
</reference>
<feature type="domain" description="F-box" evidence="1">
    <location>
        <begin position="11"/>
        <end position="50"/>
    </location>
</feature>
<dbReference type="RefSeq" id="XP_008788469.1">
    <property type="nucleotide sequence ID" value="XM_008790247.2"/>
</dbReference>
<evidence type="ECO:0000313" key="3">
    <source>
        <dbReference type="Proteomes" id="UP000228380"/>
    </source>
</evidence>
<dbReference type="SUPFAM" id="SSF82171">
    <property type="entry name" value="DPP6 N-terminal domain-like"/>
    <property type="match status" value="1"/>
</dbReference>
<dbReference type="Pfam" id="PF00646">
    <property type="entry name" value="F-box"/>
    <property type="match status" value="1"/>
</dbReference>
<evidence type="ECO:0000313" key="4">
    <source>
        <dbReference type="RefSeq" id="XP_008788469.1"/>
    </source>
</evidence>
<dbReference type="Pfam" id="PF03478">
    <property type="entry name" value="Beta-prop_KIB1-4"/>
    <property type="match status" value="1"/>
</dbReference>
<dbReference type="InterPro" id="IPR005174">
    <property type="entry name" value="KIB1-4_b-propeller"/>
</dbReference>
<dbReference type="KEGG" id="pda:103706208"/>
<protein>
    <submittedName>
        <fullName evidence="4">F-box protein SKIP23-like</fullName>
    </submittedName>
</protein>
<organism evidence="3 4">
    <name type="scientific">Phoenix dactylifera</name>
    <name type="common">Date palm</name>
    <dbReference type="NCBI Taxonomy" id="42345"/>
    <lineage>
        <taxon>Eukaryota</taxon>
        <taxon>Viridiplantae</taxon>
        <taxon>Streptophyta</taxon>
        <taxon>Embryophyta</taxon>
        <taxon>Tracheophyta</taxon>
        <taxon>Spermatophyta</taxon>
        <taxon>Magnoliopsida</taxon>
        <taxon>Liliopsida</taxon>
        <taxon>Arecaceae</taxon>
        <taxon>Coryphoideae</taxon>
        <taxon>Phoeniceae</taxon>
        <taxon>Phoenix</taxon>
    </lineage>
</organism>
<reference evidence="4" key="2">
    <citation type="submission" date="2025-08" db="UniProtKB">
        <authorList>
            <consortium name="RefSeq"/>
        </authorList>
    </citation>
    <scope>IDENTIFICATION</scope>
    <source>
        <tissue evidence="4">Young leaves</tissue>
    </source>
</reference>
<dbReference type="InterPro" id="IPR001810">
    <property type="entry name" value="F-box_dom"/>
</dbReference>
<dbReference type="AlphaFoldDB" id="A0A8B7BZ82"/>
<keyword evidence="3" id="KW-1185">Reference proteome</keyword>
<dbReference type="PANTHER" id="PTHR44259">
    <property type="entry name" value="OS07G0183000 PROTEIN-RELATED"/>
    <property type="match status" value="1"/>
</dbReference>
<dbReference type="SUPFAM" id="SSF81383">
    <property type="entry name" value="F-box domain"/>
    <property type="match status" value="1"/>
</dbReference>
<dbReference type="GeneID" id="103706208"/>
<feature type="domain" description="KIB1-4 beta-propeller" evidence="2">
    <location>
        <begin position="71"/>
        <end position="350"/>
    </location>
</feature>
<dbReference type="PANTHER" id="PTHR44259:SF114">
    <property type="entry name" value="OS06G0707300 PROTEIN"/>
    <property type="match status" value="1"/>
</dbReference>
<dbReference type="OrthoDB" id="1337467at2759"/>
<proteinExistence type="predicted"/>
<name>A0A8B7BZ82_PHODC</name>
<evidence type="ECO:0000259" key="2">
    <source>
        <dbReference type="Pfam" id="PF03478"/>
    </source>
</evidence>
<dbReference type="InterPro" id="IPR050942">
    <property type="entry name" value="F-box_BR-signaling"/>
</dbReference>
<evidence type="ECO:0000259" key="1">
    <source>
        <dbReference type="Pfam" id="PF00646"/>
    </source>
</evidence>
<sequence>MASVDARQSPWTNLPTDLMKLLIKKMTEPSDYIRFRCVCSAWRSAATRFGLPQHIPLLMLPYDAASEARHVFSLSTNKVHTVFVPELVNKIILTASHGWLVLLDVAAPDAALSLLNPVTRDRIQLPPTNDFYRLSDFVFSPDRNRFLSRRYGESRAKGLDKYSHVYPWQVVLSSNPFSIDGKCFVMIRDCYFNDRNAAVCKVGDDAWTVVESNLPEPPLSMACHNGHFYMIDMEGNVSVCKAEAPFESGRIHSLQMEPYGTFFFVAATRELLLFVQFEEETDDDRYEKGRFDVFKLRLRKPPASSWAKEVDGHALFRSEQLNQNLAVPAAEIPGCRVDCIYFSDPFDFSHERVENSIHEIDMLDVKTGNCEHLPCGWRKMPSRELLRSVWVQLSLF</sequence>
<gene>
    <name evidence="4" type="primary">LOC103706208</name>
</gene>